<organism evidence="3 4">
    <name type="scientific">Alienimonas chondri</name>
    <dbReference type="NCBI Taxonomy" id="2681879"/>
    <lineage>
        <taxon>Bacteria</taxon>
        <taxon>Pseudomonadati</taxon>
        <taxon>Planctomycetota</taxon>
        <taxon>Planctomycetia</taxon>
        <taxon>Planctomycetales</taxon>
        <taxon>Planctomycetaceae</taxon>
        <taxon>Alienimonas</taxon>
    </lineage>
</organism>
<dbReference type="InterPro" id="IPR004846">
    <property type="entry name" value="T2SS/T3SS_dom"/>
</dbReference>
<dbReference type="EMBL" id="WTPX01000119">
    <property type="protein sequence ID" value="NNJ27085.1"/>
    <property type="molecule type" value="Genomic_DNA"/>
</dbReference>
<dbReference type="Proteomes" id="UP000609651">
    <property type="component" value="Unassembled WGS sequence"/>
</dbReference>
<feature type="domain" description="Type II/III secretion system secretin-like" evidence="2">
    <location>
        <begin position="22"/>
        <end position="89"/>
    </location>
</feature>
<comment type="similarity">
    <text evidence="1">Belongs to the bacterial secretin family.</text>
</comment>
<evidence type="ECO:0000313" key="4">
    <source>
        <dbReference type="Proteomes" id="UP000609651"/>
    </source>
</evidence>
<comment type="caution">
    <text evidence="3">The sequence shown here is derived from an EMBL/GenBank/DDBJ whole genome shotgun (WGS) entry which is preliminary data.</text>
</comment>
<protein>
    <recommendedName>
        <fullName evidence="2">Type II/III secretion system secretin-like domain-containing protein</fullName>
    </recommendedName>
</protein>
<evidence type="ECO:0000313" key="3">
    <source>
        <dbReference type="EMBL" id="NNJ27085.1"/>
    </source>
</evidence>
<accession>A0ABX1VG55</accession>
<name>A0ABX1VG55_9PLAN</name>
<dbReference type="PANTHER" id="PTHR30604:SF1">
    <property type="entry name" value="DNA UTILIZATION PROTEIN HOFQ"/>
    <property type="match status" value="1"/>
</dbReference>
<dbReference type="InterPro" id="IPR051808">
    <property type="entry name" value="Type_IV_pilus_biogenesis"/>
</dbReference>
<dbReference type="Pfam" id="PF00263">
    <property type="entry name" value="Secretin"/>
    <property type="match status" value="1"/>
</dbReference>
<keyword evidence="4" id="KW-1185">Reference proteome</keyword>
<evidence type="ECO:0000256" key="1">
    <source>
        <dbReference type="RuleBase" id="RU004003"/>
    </source>
</evidence>
<proteinExistence type="inferred from homology"/>
<dbReference type="PANTHER" id="PTHR30604">
    <property type="entry name" value="PROTEIN TRANSPORT PROTEIN HOFQ"/>
    <property type="match status" value="1"/>
</dbReference>
<reference evidence="3 4" key="1">
    <citation type="journal article" date="2020" name="Syst. Appl. Microbiol.">
        <title>Alienimonas chondri sp. nov., a novel planctomycete isolated from the biofilm of the red alga Chondrus crispus.</title>
        <authorList>
            <person name="Vitorino I."/>
            <person name="Albuquerque L."/>
            <person name="Wiegand S."/>
            <person name="Kallscheuer N."/>
            <person name="da Costa M.S."/>
            <person name="Lobo-da-Cunha A."/>
            <person name="Jogler C."/>
            <person name="Lage O.M."/>
        </authorList>
    </citation>
    <scope>NUCLEOTIDE SEQUENCE [LARGE SCALE GENOMIC DNA]</scope>
    <source>
        <strain evidence="3 4">LzC2</strain>
    </source>
</reference>
<sequence>MAGGVGGAGNFQNLTIQLPLQEIVTVNTTVSVPDGGTVLLGGIKRLREGREMAGVPILNKLPYVSRLFKNTGVARSTESLMMMVTPRIIILEEEEELLGIDI</sequence>
<gene>
    <name evidence="3" type="ORF">LzC2_31820</name>
</gene>
<evidence type="ECO:0000259" key="2">
    <source>
        <dbReference type="Pfam" id="PF00263"/>
    </source>
</evidence>